<sequence length="145" mass="16251">MHWQADNTAPSIHSLDTSLGEVLMLVNQTINALGEAKEAVTTLEIEKRFNATVKATALLDAIEEEMKADISEGIRNAFMQTYLGIIANMVRINVKNDLEAARECLSLIMNFRQIWTTLHPTLEEECFAWPLSATENHKRSGLHLA</sequence>
<dbReference type="InterPro" id="IPR003713">
    <property type="entry name" value="FliS"/>
</dbReference>
<dbReference type="Gene3D" id="1.20.120.340">
    <property type="entry name" value="Flagellar protein FliS"/>
    <property type="match status" value="1"/>
</dbReference>
<proteinExistence type="predicted"/>
<gene>
    <name evidence="1" type="ORF">ACFSKO_20305</name>
</gene>
<dbReference type="EMBL" id="JBHUII010000013">
    <property type="protein sequence ID" value="MFD2207966.1"/>
    <property type="molecule type" value="Genomic_DNA"/>
</dbReference>
<evidence type="ECO:0000313" key="1">
    <source>
        <dbReference type="EMBL" id="MFD2207966.1"/>
    </source>
</evidence>
<dbReference type="SUPFAM" id="SSF101116">
    <property type="entry name" value="Flagellar export chaperone FliS"/>
    <property type="match status" value="1"/>
</dbReference>
<protein>
    <submittedName>
        <fullName evidence="1">Flagellar protein FliS</fullName>
    </submittedName>
</protein>
<keyword evidence="1" id="KW-0282">Flagellum</keyword>
<keyword evidence="1" id="KW-0966">Cell projection</keyword>
<organism evidence="1 2">
    <name type="scientific">Kiloniella antarctica</name>
    <dbReference type="NCBI Taxonomy" id="1550907"/>
    <lineage>
        <taxon>Bacteria</taxon>
        <taxon>Pseudomonadati</taxon>
        <taxon>Pseudomonadota</taxon>
        <taxon>Alphaproteobacteria</taxon>
        <taxon>Rhodospirillales</taxon>
        <taxon>Kiloniellaceae</taxon>
        <taxon>Kiloniella</taxon>
    </lineage>
</organism>
<dbReference type="Pfam" id="PF02561">
    <property type="entry name" value="FliS"/>
    <property type="match status" value="1"/>
</dbReference>
<keyword evidence="2" id="KW-1185">Reference proteome</keyword>
<reference evidence="2" key="1">
    <citation type="journal article" date="2019" name="Int. J. Syst. Evol. Microbiol.">
        <title>The Global Catalogue of Microorganisms (GCM) 10K type strain sequencing project: providing services to taxonomists for standard genome sequencing and annotation.</title>
        <authorList>
            <consortium name="The Broad Institute Genomics Platform"/>
            <consortium name="The Broad Institute Genome Sequencing Center for Infectious Disease"/>
            <person name="Wu L."/>
            <person name="Ma J."/>
        </authorList>
    </citation>
    <scope>NUCLEOTIDE SEQUENCE [LARGE SCALE GENOMIC DNA]</scope>
    <source>
        <strain evidence="2">CGMCC 4.7192</strain>
    </source>
</reference>
<dbReference type="RefSeq" id="WP_380255127.1">
    <property type="nucleotide sequence ID" value="NZ_JBHUII010000013.1"/>
</dbReference>
<evidence type="ECO:0000313" key="2">
    <source>
        <dbReference type="Proteomes" id="UP001597294"/>
    </source>
</evidence>
<accession>A0ABW5BSV8</accession>
<keyword evidence="1" id="KW-0969">Cilium</keyword>
<comment type="caution">
    <text evidence="1">The sequence shown here is derived from an EMBL/GenBank/DDBJ whole genome shotgun (WGS) entry which is preliminary data.</text>
</comment>
<dbReference type="Proteomes" id="UP001597294">
    <property type="component" value="Unassembled WGS sequence"/>
</dbReference>
<dbReference type="InterPro" id="IPR036584">
    <property type="entry name" value="FliS_sf"/>
</dbReference>
<name>A0ABW5BSV8_9PROT</name>